<gene>
    <name evidence="2" type="ORF">IE990_18485</name>
</gene>
<dbReference type="EMBL" id="JACXTH010000002">
    <property type="protein sequence ID" value="MBD3704572.1"/>
    <property type="molecule type" value="Genomic_DNA"/>
</dbReference>
<dbReference type="Pfam" id="PF22479">
    <property type="entry name" value="Pam3_gp18"/>
    <property type="match status" value="1"/>
</dbReference>
<accession>A0A927DFU9</accession>
<dbReference type="Proteomes" id="UP000652007">
    <property type="component" value="Unassembled WGS sequence"/>
</dbReference>
<feature type="domain" description="Cyanophage baseplate Pam3 plug gp18" evidence="1">
    <location>
        <begin position="5"/>
        <end position="74"/>
    </location>
</feature>
<evidence type="ECO:0000313" key="3">
    <source>
        <dbReference type="Proteomes" id="UP000652007"/>
    </source>
</evidence>
<dbReference type="InterPro" id="IPR054252">
    <property type="entry name" value="Pam3_gp18"/>
</dbReference>
<evidence type="ECO:0000313" key="2">
    <source>
        <dbReference type="EMBL" id="MBD3704572.1"/>
    </source>
</evidence>
<comment type="caution">
    <text evidence="2">The sequence shown here is derived from an EMBL/GenBank/DDBJ whole genome shotgun (WGS) entry which is preliminary data.</text>
</comment>
<protein>
    <recommendedName>
        <fullName evidence="1">Cyanophage baseplate Pam3 plug gp18 domain-containing protein</fullName>
    </recommendedName>
</protein>
<evidence type="ECO:0000259" key="1">
    <source>
        <dbReference type="Pfam" id="PF22479"/>
    </source>
</evidence>
<proteinExistence type="predicted"/>
<organism evidence="2 3">
    <name type="scientific">Klebsiella pneumoniae</name>
    <dbReference type="NCBI Taxonomy" id="573"/>
    <lineage>
        <taxon>Bacteria</taxon>
        <taxon>Pseudomonadati</taxon>
        <taxon>Pseudomonadota</taxon>
        <taxon>Gammaproteobacteria</taxon>
        <taxon>Enterobacterales</taxon>
        <taxon>Enterobacteriaceae</taxon>
        <taxon>Klebsiella/Raoultella group</taxon>
        <taxon>Klebsiella</taxon>
        <taxon>Klebsiella pneumoniae complex</taxon>
    </lineage>
</organism>
<sequence length="75" mass="8195">MAVTRRAAFWCLDIMDSTGADLIKGIPLITGADLLAQYRYLGLGFSLYVNCDDPANDNPTQTDLGIKSHLYAVTE</sequence>
<dbReference type="AlphaFoldDB" id="A0A927DFU9"/>
<name>A0A927DFU9_KLEPN</name>
<reference evidence="2" key="1">
    <citation type="submission" date="2020-07" db="EMBL/GenBank/DDBJ databases">
        <title>Clinical and genomic characterization of carbapenemase-producing Enterobacterales causing secondary infections during the COVID-19 crisis at a New York City hospital.</title>
        <authorList>
            <person name="Gomez-Simmonds A."/>
            <person name="Annavajhala M.K."/>
            <person name="Uhlemann A.-C."/>
        </authorList>
    </citation>
    <scope>NUCLEOTIDE SEQUENCE</scope>
    <source>
        <strain evidence="2">NK1596</strain>
    </source>
</reference>